<proteinExistence type="predicted"/>
<gene>
    <name evidence="3" type="ORF">CFP56_042250</name>
</gene>
<keyword evidence="4" id="KW-1185">Reference proteome</keyword>
<organism evidence="3 4">
    <name type="scientific">Quercus suber</name>
    <name type="common">Cork oak</name>
    <dbReference type="NCBI Taxonomy" id="58331"/>
    <lineage>
        <taxon>Eukaryota</taxon>
        <taxon>Viridiplantae</taxon>
        <taxon>Streptophyta</taxon>
        <taxon>Embryophyta</taxon>
        <taxon>Tracheophyta</taxon>
        <taxon>Spermatophyta</taxon>
        <taxon>Magnoliopsida</taxon>
        <taxon>eudicotyledons</taxon>
        <taxon>Gunneridae</taxon>
        <taxon>Pentapetalae</taxon>
        <taxon>rosids</taxon>
        <taxon>fabids</taxon>
        <taxon>Fagales</taxon>
        <taxon>Fagaceae</taxon>
        <taxon>Quercus</taxon>
    </lineage>
</organism>
<name>A0AAW0MAF3_QUESU</name>
<dbReference type="Proteomes" id="UP000237347">
    <property type="component" value="Unassembled WGS sequence"/>
</dbReference>
<evidence type="ECO:0000313" key="4">
    <source>
        <dbReference type="Proteomes" id="UP000237347"/>
    </source>
</evidence>
<keyword evidence="2" id="KW-1133">Transmembrane helix</keyword>
<protein>
    <submittedName>
        <fullName evidence="3">Uncharacterized protein</fullName>
    </submittedName>
</protein>
<sequence length="74" mass="7583">MVPTGYNDSNSNTSPIIPSHSPTASPSSPSLSPAASPALAVNPKAKAPSSHSPKLKAFTCTIIMMIFVSFLAIV</sequence>
<keyword evidence="2" id="KW-0472">Membrane</keyword>
<accession>A0AAW0MAF3</accession>
<feature type="compositionally biased region" description="Low complexity" evidence="1">
    <location>
        <begin position="9"/>
        <end position="36"/>
    </location>
</feature>
<evidence type="ECO:0000256" key="2">
    <source>
        <dbReference type="SAM" id="Phobius"/>
    </source>
</evidence>
<feature type="transmembrane region" description="Helical" evidence="2">
    <location>
        <begin position="55"/>
        <end position="73"/>
    </location>
</feature>
<comment type="caution">
    <text evidence="3">The sequence shown here is derived from an EMBL/GenBank/DDBJ whole genome shotgun (WGS) entry which is preliminary data.</text>
</comment>
<reference evidence="3 4" key="1">
    <citation type="journal article" date="2018" name="Sci. Data">
        <title>The draft genome sequence of cork oak.</title>
        <authorList>
            <person name="Ramos A.M."/>
            <person name="Usie A."/>
            <person name="Barbosa P."/>
            <person name="Barros P.M."/>
            <person name="Capote T."/>
            <person name="Chaves I."/>
            <person name="Simoes F."/>
            <person name="Abreu I."/>
            <person name="Carrasquinho I."/>
            <person name="Faro C."/>
            <person name="Guimaraes J.B."/>
            <person name="Mendonca D."/>
            <person name="Nobrega F."/>
            <person name="Rodrigues L."/>
            <person name="Saibo N.J.M."/>
            <person name="Varela M.C."/>
            <person name="Egas C."/>
            <person name="Matos J."/>
            <person name="Miguel C.M."/>
            <person name="Oliveira M.M."/>
            <person name="Ricardo C.P."/>
            <person name="Goncalves S."/>
        </authorList>
    </citation>
    <scope>NUCLEOTIDE SEQUENCE [LARGE SCALE GENOMIC DNA]</scope>
    <source>
        <strain evidence="4">cv. HL8</strain>
    </source>
</reference>
<evidence type="ECO:0000256" key="1">
    <source>
        <dbReference type="SAM" id="MobiDB-lite"/>
    </source>
</evidence>
<keyword evidence="2" id="KW-0812">Transmembrane</keyword>
<dbReference type="EMBL" id="PKMF04000008">
    <property type="protein sequence ID" value="KAK7860144.1"/>
    <property type="molecule type" value="Genomic_DNA"/>
</dbReference>
<dbReference type="AlphaFoldDB" id="A0AAW0MAF3"/>
<feature type="region of interest" description="Disordered" evidence="1">
    <location>
        <begin position="1"/>
        <end position="36"/>
    </location>
</feature>
<evidence type="ECO:0000313" key="3">
    <source>
        <dbReference type="EMBL" id="KAK7860144.1"/>
    </source>
</evidence>